<feature type="transmembrane region" description="Helical" evidence="2">
    <location>
        <begin position="61"/>
        <end position="81"/>
    </location>
</feature>
<feature type="compositionally biased region" description="Polar residues" evidence="1">
    <location>
        <begin position="198"/>
        <end position="209"/>
    </location>
</feature>
<feature type="transmembrane region" description="Helical" evidence="2">
    <location>
        <begin position="12"/>
        <end position="40"/>
    </location>
</feature>
<feature type="region of interest" description="Disordered" evidence="1">
    <location>
        <begin position="187"/>
        <end position="209"/>
    </location>
</feature>
<sequence length="345" mass="38190">MFLSLFTNAICIGLVQICLLLSAFWHFNMISWGYFLFFMIQRIWPAHNLRISKGRASPTGTLYWVLLMLYSIGALVLHIIFTVGAPLYPHDLHLGCSRITQVLSSLHSQWPDEQHRIFYTTIGLFERGDYGCFVVMAFDGTLALCAIAAMVLTHYKARKVNRTLHTPQDVQKWLQGAEGPATHNPWATSATPPPHKTWNPTTPQSQYTDSHPPLNLVLPTSANTHRHHAPSYPLAPWGGTLRYGLPFLTLRRIANWLLPYLVWAALAVASCASPSLVSSFYFASVFLAAFFYRCVHLPLRAGHACSWANLSARRYPVDAAAPAAPGAPTMPRPGTPGGGGVTVRA</sequence>
<organism evidence="3 4">
    <name type="scientific">Paratrimastix pyriformis</name>
    <dbReference type="NCBI Taxonomy" id="342808"/>
    <lineage>
        <taxon>Eukaryota</taxon>
        <taxon>Metamonada</taxon>
        <taxon>Preaxostyla</taxon>
        <taxon>Paratrimastigidae</taxon>
        <taxon>Paratrimastix</taxon>
    </lineage>
</organism>
<keyword evidence="2" id="KW-0812">Transmembrane</keyword>
<comment type="caution">
    <text evidence="3">The sequence shown here is derived from an EMBL/GenBank/DDBJ whole genome shotgun (WGS) entry which is preliminary data.</text>
</comment>
<protein>
    <submittedName>
        <fullName evidence="3">Uncharacterized protein</fullName>
    </submittedName>
</protein>
<feature type="transmembrane region" description="Helical" evidence="2">
    <location>
        <begin position="133"/>
        <end position="152"/>
    </location>
</feature>
<evidence type="ECO:0000256" key="2">
    <source>
        <dbReference type="SAM" id="Phobius"/>
    </source>
</evidence>
<dbReference type="Proteomes" id="UP001141327">
    <property type="component" value="Unassembled WGS sequence"/>
</dbReference>
<proteinExistence type="predicted"/>
<accession>A0ABQ8U9Y8</accession>
<feature type="compositionally biased region" description="Gly residues" evidence="1">
    <location>
        <begin position="335"/>
        <end position="345"/>
    </location>
</feature>
<feature type="region of interest" description="Disordered" evidence="1">
    <location>
        <begin position="322"/>
        <end position="345"/>
    </location>
</feature>
<dbReference type="EMBL" id="JAPMOS010000081">
    <property type="protein sequence ID" value="KAJ4456129.1"/>
    <property type="molecule type" value="Genomic_DNA"/>
</dbReference>
<keyword evidence="2" id="KW-0472">Membrane</keyword>
<keyword evidence="2" id="KW-1133">Transmembrane helix</keyword>
<gene>
    <name evidence="3" type="ORF">PAPYR_8772</name>
</gene>
<evidence type="ECO:0000313" key="3">
    <source>
        <dbReference type="EMBL" id="KAJ4456129.1"/>
    </source>
</evidence>
<feature type="transmembrane region" description="Helical" evidence="2">
    <location>
        <begin position="260"/>
        <end position="292"/>
    </location>
</feature>
<reference evidence="3" key="1">
    <citation type="journal article" date="2022" name="bioRxiv">
        <title>Genomics of Preaxostyla Flagellates Illuminates Evolutionary Transitions and the Path Towards Mitochondrial Loss.</title>
        <authorList>
            <person name="Novak L.V.F."/>
            <person name="Treitli S.C."/>
            <person name="Pyrih J."/>
            <person name="Halakuc P."/>
            <person name="Pipaliya S.V."/>
            <person name="Vacek V."/>
            <person name="Brzon O."/>
            <person name="Soukal P."/>
            <person name="Eme L."/>
            <person name="Dacks J.B."/>
            <person name="Karnkowska A."/>
            <person name="Elias M."/>
            <person name="Hampl V."/>
        </authorList>
    </citation>
    <scope>NUCLEOTIDE SEQUENCE</scope>
    <source>
        <strain evidence="3">RCP-MX</strain>
    </source>
</reference>
<evidence type="ECO:0000313" key="4">
    <source>
        <dbReference type="Proteomes" id="UP001141327"/>
    </source>
</evidence>
<keyword evidence="4" id="KW-1185">Reference proteome</keyword>
<evidence type="ECO:0000256" key="1">
    <source>
        <dbReference type="SAM" id="MobiDB-lite"/>
    </source>
</evidence>
<name>A0ABQ8U9Y8_9EUKA</name>